<comment type="caution">
    <text evidence="1">The sequence shown here is derived from an EMBL/GenBank/DDBJ whole genome shotgun (WGS) entry which is preliminary data.</text>
</comment>
<proteinExistence type="predicted"/>
<sequence length="244" mass="27888">MEPRPTIKFKLNGISKSEADIDNLEIQACYRALDNLRCLLFQAPMLDLLKDQIEEGNNYFESLIRDSQGKFRECRTYMKVTGVSATEMSAICGRWQLSQPLDEMARNFVFPTHPENYLVMHSPGAPASKGPDCGVELIGEHMAKVRYVDLAESEEIPQWMVEEREDGYEKAEYLVATLDNGSKFFYIMNEFMDTEGGCRIKLRAFFPAASPWSLVNGHAEHLAVEFRNLLQMIYGAIEELEDSY</sequence>
<keyword evidence="2" id="KW-1185">Reference proteome</keyword>
<dbReference type="AlphaFoldDB" id="A0A1V6UA16"/>
<reference evidence="2" key="1">
    <citation type="journal article" date="2017" name="Nat. Microbiol.">
        <title>Global analysis of biosynthetic gene clusters reveals vast potential of secondary metabolite production in Penicillium species.</title>
        <authorList>
            <person name="Nielsen J.C."/>
            <person name="Grijseels S."/>
            <person name="Prigent S."/>
            <person name="Ji B."/>
            <person name="Dainat J."/>
            <person name="Nielsen K.F."/>
            <person name="Frisvad J.C."/>
            <person name="Workman M."/>
            <person name="Nielsen J."/>
        </authorList>
    </citation>
    <scope>NUCLEOTIDE SEQUENCE [LARGE SCALE GENOMIC DNA]</scope>
    <source>
        <strain evidence="2">IBT 31321</strain>
    </source>
</reference>
<accession>A0A1V6UA16</accession>
<name>A0A1V6UA16_9EURO</name>
<evidence type="ECO:0000313" key="2">
    <source>
        <dbReference type="Proteomes" id="UP000191500"/>
    </source>
</evidence>
<organism evidence="1 2">
    <name type="scientific">Penicillium coprophilum</name>
    <dbReference type="NCBI Taxonomy" id="36646"/>
    <lineage>
        <taxon>Eukaryota</taxon>
        <taxon>Fungi</taxon>
        <taxon>Dikarya</taxon>
        <taxon>Ascomycota</taxon>
        <taxon>Pezizomycotina</taxon>
        <taxon>Eurotiomycetes</taxon>
        <taxon>Eurotiomycetidae</taxon>
        <taxon>Eurotiales</taxon>
        <taxon>Aspergillaceae</taxon>
        <taxon>Penicillium</taxon>
    </lineage>
</organism>
<dbReference type="Proteomes" id="UP000191500">
    <property type="component" value="Unassembled WGS sequence"/>
</dbReference>
<dbReference type="EMBL" id="MDDG01000013">
    <property type="protein sequence ID" value="OQE35321.1"/>
    <property type="molecule type" value="Genomic_DNA"/>
</dbReference>
<evidence type="ECO:0000313" key="1">
    <source>
        <dbReference type="EMBL" id="OQE35321.1"/>
    </source>
</evidence>
<gene>
    <name evidence="1" type="ORF">PENCOP_c013G03439</name>
</gene>
<protein>
    <submittedName>
        <fullName evidence="1">Uncharacterized protein</fullName>
    </submittedName>
</protein>